<dbReference type="InterPro" id="IPR026306">
    <property type="entry name" value="RSBN1/Dpy-2/CEP530"/>
</dbReference>
<sequence>INGSNLPSLSLSVCSAEPPRVTKDVICFHAGDFPNVVQRLQLDLHEPPLSQCVQWVDDAKLNQLRREGIRYARIQLYDNDIYYIPRSVVHQFKTV</sequence>
<evidence type="ECO:0000313" key="2">
    <source>
        <dbReference type="Ensembl" id="ENSHHUP00000007588.1"/>
    </source>
</evidence>
<dbReference type="GO" id="GO:0005634">
    <property type="term" value="C:nucleus"/>
    <property type="evidence" value="ECO:0007669"/>
    <property type="project" value="InterPro"/>
</dbReference>
<comment type="similarity">
    <text evidence="1">Belongs to the round spermatid basic protein 1 family.</text>
</comment>
<proteinExistence type="inferred from homology"/>
<reference evidence="3" key="1">
    <citation type="submission" date="2018-06" db="EMBL/GenBank/DDBJ databases">
        <title>Genome assembly of Danube salmon.</title>
        <authorList>
            <person name="Macqueen D.J."/>
            <person name="Gundappa M.K."/>
        </authorList>
    </citation>
    <scope>NUCLEOTIDE SEQUENCE [LARGE SCALE GENOMIC DNA]</scope>
</reference>
<evidence type="ECO:0000313" key="3">
    <source>
        <dbReference type="Proteomes" id="UP000314982"/>
    </source>
</evidence>
<name>A0A4W5JRD0_9TELE</name>
<reference evidence="2" key="2">
    <citation type="submission" date="2025-08" db="UniProtKB">
        <authorList>
            <consortium name="Ensembl"/>
        </authorList>
    </citation>
    <scope>IDENTIFICATION</scope>
</reference>
<reference evidence="2" key="3">
    <citation type="submission" date="2025-09" db="UniProtKB">
        <authorList>
            <consortium name="Ensembl"/>
        </authorList>
    </citation>
    <scope>IDENTIFICATION</scope>
</reference>
<organism evidence="2 3">
    <name type="scientific">Hucho hucho</name>
    <name type="common">huchen</name>
    <dbReference type="NCBI Taxonomy" id="62062"/>
    <lineage>
        <taxon>Eukaryota</taxon>
        <taxon>Metazoa</taxon>
        <taxon>Chordata</taxon>
        <taxon>Craniata</taxon>
        <taxon>Vertebrata</taxon>
        <taxon>Euteleostomi</taxon>
        <taxon>Actinopterygii</taxon>
        <taxon>Neopterygii</taxon>
        <taxon>Teleostei</taxon>
        <taxon>Protacanthopterygii</taxon>
        <taxon>Salmoniformes</taxon>
        <taxon>Salmonidae</taxon>
        <taxon>Salmoninae</taxon>
        <taxon>Hucho</taxon>
    </lineage>
</organism>
<dbReference type="PANTHER" id="PTHR13354:SF9">
    <property type="entry name" value="LYSINE-SPECIFIC DEMETHYLASE RSBN1L"/>
    <property type="match status" value="1"/>
</dbReference>
<evidence type="ECO:0008006" key="4">
    <source>
        <dbReference type="Google" id="ProtNLM"/>
    </source>
</evidence>
<dbReference type="GeneTree" id="ENSGT00390000001969"/>
<protein>
    <recommendedName>
        <fullName evidence="4">Round spermatid basic protein 1 like</fullName>
    </recommendedName>
</protein>
<accession>A0A4W5JRD0</accession>
<keyword evidence="3" id="KW-1185">Reference proteome</keyword>
<evidence type="ECO:0000256" key="1">
    <source>
        <dbReference type="ARBA" id="ARBA00010560"/>
    </source>
</evidence>
<dbReference type="PANTHER" id="PTHR13354">
    <property type="entry name" value="ROUND SPERMATID BASIC PROTEIN 1"/>
    <property type="match status" value="1"/>
</dbReference>
<dbReference type="Proteomes" id="UP000314982">
    <property type="component" value="Unassembled WGS sequence"/>
</dbReference>
<dbReference type="Ensembl" id="ENSHHUT00000007819.1">
    <property type="protein sequence ID" value="ENSHHUP00000007588.1"/>
    <property type="gene ID" value="ENSHHUG00000004677.1"/>
</dbReference>
<dbReference type="STRING" id="62062.ENSHHUP00000007588"/>
<dbReference type="AlphaFoldDB" id="A0A4W5JRD0"/>